<reference evidence="2" key="1">
    <citation type="submission" date="2022-06" db="EMBL/GenBank/DDBJ databases">
        <title>Genomic Encyclopedia of Archaeal and Bacterial Type Strains, Phase II (KMG-II): from individual species to whole genera.</title>
        <authorList>
            <person name="Goeker M."/>
        </authorList>
    </citation>
    <scope>NUCLEOTIDE SEQUENCE</scope>
    <source>
        <strain evidence="2">DSM 43935</strain>
    </source>
</reference>
<dbReference type="EMBL" id="JAMTCK010000015">
    <property type="protein sequence ID" value="MCP2168823.1"/>
    <property type="molecule type" value="Genomic_DNA"/>
</dbReference>
<dbReference type="Proteomes" id="UP001206128">
    <property type="component" value="Unassembled WGS sequence"/>
</dbReference>
<evidence type="ECO:0008006" key="4">
    <source>
        <dbReference type="Google" id="ProtNLM"/>
    </source>
</evidence>
<keyword evidence="3" id="KW-1185">Reference proteome</keyword>
<feature type="chain" id="PRO_5042028708" description="Secreted protein" evidence="1">
    <location>
        <begin position="27"/>
        <end position="190"/>
    </location>
</feature>
<comment type="caution">
    <text evidence="2">The sequence shown here is derived from an EMBL/GenBank/DDBJ whole genome shotgun (WGS) entry which is preliminary data.</text>
</comment>
<protein>
    <recommendedName>
        <fullName evidence="4">Secreted protein</fullName>
    </recommendedName>
</protein>
<feature type="signal peptide" evidence="1">
    <location>
        <begin position="1"/>
        <end position="26"/>
    </location>
</feature>
<keyword evidence="1" id="KW-0732">Signal</keyword>
<accession>A0AAE3GMQ8</accession>
<sequence>MFSTIVRRGRSLAVAAGISAVVVALAGGTALAQDSASPATGTQAQVLGPNGYGNLQLGMNPMAALATGQLTDYKVGWPECSFAKLKDQPAAPDSIAQNFVAVALDQGVSGISVSDPAVRTPEGIGLGSTVDQVKAAYPDSADQLQEGLDNLGRGYVTVPGSSRPAVYRIHATNNTVDQLALQLTNQNCYE</sequence>
<evidence type="ECO:0000313" key="2">
    <source>
        <dbReference type="EMBL" id="MCP2168823.1"/>
    </source>
</evidence>
<dbReference type="AlphaFoldDB" id="A0AAE3GMQ8"/>
<organism evidence="2 3">
    <name type="scientific">Goodfellowiella coeruleoviolacea</name>
    <dbReference type="NCBI Taxonomy" id="334858"/>
    <lineage>
        <taxon>Bacteria</taxon>
        <taxon>Bacillati</taxon>
        <taxon>Actinomycetota</taxon>
        <taxon>Actinomycetes</taxon>
        <taxon>Pseudonocardiales</taxon>
        <taxon>Pseudonocardiaceae</taxon>
        <taxon>Goodfellowiella</taxon>
    </lineage>
</organism>
<name>A0AAE3GMQ8_9PSEU</name>
<gene>
    <name evidence="2" type="ORF">LX83_005701</name>
</gene>
<evidence type="ECO:0000256" key="1">
    <source>
        <dbReference type="SAM" id="SignalP"/>
    </source>
</evidence>
<evidence type="ECO:0000313" key="3">
    <source>
        <dbReference type="Proteomes" id="UP001206128"/>
    </source>
</evidence>
<proteinExistence type="predicted"/>